<evidence type="ECO:0000256" key="2">
    <source>
        <dbReference type="ARBA" id="ARBA00022741"/>
    </source>
</evidence>
<keyword evidence="9" id="KW-1185">Reference proteome</keyword>
<dbReference type="Proteomes" id="UP000243679">
    <property type="component" value="Chromosome"/>
</dbReference>
<gene>
    <name evidence="4" type="primary">ftsZ</name>
    <name evidence="8" type="ORF">TAO_0232</name>
</gene>
<dbReference type="GO" id="GO:0005737">
    <property type="term" value="C:cytoplasm"/>
    <property type="evidence" value="ECO:0007669"/>
    <property type="project" value="UniProtKB-SubCell"/>
</dbReference>
<dbReference type="Gene3D" id="3.40.50.1440">
    <property type="entry name" value="Tubulin/FtsZ, GTPase domain"/>
    <property type="match status" value="1"/>
</dbReference>
<name>A0A1Q2SKH0_9GAMM</name>
<evidence type="ECO:0000313" key="8">
    <source>
        <dbReference type="EMBL" id="BAW79602.1"/>
    </source>
</evidence>
<comment type="subcellular location">
    <subcellularLocation>
        <location evidence="4">Cytoplasm</location>
    </subcellularLocation>
    <text evidence="4">Assembles at midcell at the inner surface of the cytoplasmic membrane.</text>
</comment>
<keyword evidence="2 4" id="KW-0547">Nucleotide-binding</keyword>
<dbReference type="CDD" id="cd02201">
    <property type="entry name" value="FtsZ_type1"/>
    <property type="match status" value="1"/>
</dbReference>
<feature type="domain" description="Tubulin/FtsZ GTPase" evidence="6">
    <location>
        <begin position="13"/>
        <end position="205"/>
    </location>
</feature>
<accession>A0A1Q2SKH0</accession>
<dbReference type="InterPro" id="IPR003008">
    <property type="entry name" value="Tubulin_FtsZ_GTPase"/>
</dbReference>
<evidence type="ECO:0000256" key="1">
    <source>
        <dbReference type="ARBA" id="ARBA00009690"/>
    </source>
</evidence>
<dbReference type="InterPro" id="IPR008280">
    <property type="entry name" value="Tub_FtsZ_C"/>
</dbReference>
<dbReference type="RefSeq" id="WP_096526245.1">
    <property type="nucleotide sequence ID" value="NZ_AP014836.1"/>
</dbReference>
<evidence type="ECO:0000256" key="5">
    <source>
        <dbReference type="NCBIfam" id="TIGR00065"/>
    </source>
</evidence>
<dbReference type="HAMAP" id="MF_00909">
    <property type="entry name" value="FtsZ"/>
    <property type="match status" value="1"/>
</dbReference>
<evidence type="ECO:0000256" key="4">
    <source>
        <dbReference type="HAMAP-Rule" id="MF_00909"/>
    </source>
</evidence>
<sequence length="382" mass="40128">MFELMDSYTQSAVIKVIGVGGGGGNAIRHMVEAKIEGVDFIVANTDAQALKDCAAHTVLQLGSNITKGLGAGADPEIGRQAALEDRDRIMEVVSGADMVFITAGMGGGTGTGGVPVVAQVTKELGVLTVAVVTRPFAFEGRKRAAIADQGIKELTQYVDSLITIPNEKLMPVLGKSISLLNAFKAANDVLLGAVQGIAELITRPGLINVDFADVRTVMSEMGMAMMGSGSAKGEERARLAAEAAVASPLLEDISLKGARGVLVNITGGSNMSIGEFEEVGNTVKEYAADNATVVVGTVIDPDLEDELRVTVVATGLGQSEAKAPVSLVHHTFSQATDMDESIDYDKPTVIRHGNTPRDRKVTNSDNNMDYLDIPAFLRRQAD</sequence>
<dbReference type="PANTHER" id="PTHR30314:SF3">
    <property type="entry name" value="MITOCHONDRIAL DIVISION PROTEIN FSZA"/>
    <property type="match status" value="1"/>
</dbReference>
<dbReference type="InterPro" id="IPR045061">
    <property type="entry name" value="FtsZ/CetZ"/>
</dbReference>
<dbReference type="InterPro" id="IPR020805">
    <property type="entry name" value="Cell_div_FtsZ_CS"/>
</dbReference>
<feature type="binding site" evidence="4">
    <location>
        <position position="187"/>
    </location>
    <ligand>
        <name>GTP</name>
        <dbReference type="ChEBI" id="CHEBI:37565"/>
    </ligand>
</feature>
<dbReference type="AlphaFoldDB" id="A0A1Q2SKH0"/>
<feature type="binding site" evidence="4">
    <location>
        <position position="139"/>
    </location>
    <ligand>
        <name>GTP</name>
        <dbReference type="ChEBI" id="CHEBI:37565"/>
    </ligand>
</feature>
<keyword evidence="4" id="KW-0963">Cytoplasm</keyword>
<evidence type="ECO:0000256" key="3">
    <source>
        <dbReference type="ARBA" id="ARBA00023134"/>
    </source>
</evidence>
<protein>
    <recommendedName>
        <fullName evidence="4 5">Cell division protein FtsZ</fullName>
    </recommendedName>
</protein>
<dbReference type="NCBIfam" id="TIGR00065">
    <property type="entry name" value="ftsZ"/>
    <property type="match status" value="1"/>
</dbReference>
<dbReference type="InterPro" id="IPR000158">
    <property type="entry name" value="Cell_div_FtsZ"/>
</dbReference>
<dbReference type="InterPro" id="IPR036525">
    <property type="entry name" value="Tubulin/FtsZ_GTPase_sf"/>
</dbReference>
<comment type="similarity">
    <text evidence="1 4">Belongs to the FtsZ family.</text>
</comment>
<dbReference type="SMART" id="SM00864">
    <property type="entry name" value="Tubulin"/>
    <property type="match status" value="1"/>
</dbReference>
<feature type="domain" description="Tubulin/FtsZ 2-layer sandwich" evidence="7">
    <location>
        <begin position="207"/>
        <end position="325"/>
    </location>
</feature>
<dbReference type="GO" id="GO:0051258">
    <property type="term" value="P:protein polymerization"/>
    <property type="evidence" value="ECO:0007669"/>
    <property type="project" value="UniProtKB-UniRule"/>
</dbReference>
<dbReference type="GO" id="GO:0005525">
    <property type="term" value="F:GTP binding"/>
    <property type="evidence" value="ECO:0007669"/>
    <property type="project" value="UniProtKB-UniRule"/>
</dbReference>
<dbReference type="GO" id="GO:0043093">
    <property type="term" value="P:FtsZ-dependent cytokinesis"/>
    <property type="evidence" value="ECO:0007669"/>
    <property type="project" value="UniProtKB-UniRule"/>
</dbReference>
<dbReference type="Gene3D" id="3.30.1330.20">
    <property type="entry name" value="Tubulin/FtsZ, C-terminal domain"/>
    <property type="match status" value="1"/>
</dbReference>
<organism evidence="8 9">
    <name type="scientific">Candidatus Nitrosoglobus terrae</name>
    <dbReference type="NCBI Taxonomy" id="1630141"/>
    <lineage>
        <taxon>Bacteria</taxon>
        <taxon>Pseudomonadati</taxon>
        <taxon>Pseudomonadota</taxon>
        <taxon>Gammaproteobacteria</taxon>
        <taxon>Chromatiales</taxon>
        <taxon>Chromatiaceae</taxon>
        <taxon>Candidatus Nitrosoglobus</taxon>
    </lineage>
</organism>
<dbReference type="InterPro" id="IPR037103">
    <property type="entry name" value="Tubulin/FtsZ-like_C"/>
</dbReference>
<dbReference type="PRINTS" id="PR00423">
    <property type="entry name" value="CELLDVISFTSZ"/>
</dbReference>
<dbReference type="SMART" id="SM00865">
    <property type="entry name" value="Tubulin_C"/>
    <property type="match status" value="1"/>
</dbReference>
<comment type="subunit">
    <text evidence="4">Homodimer. Polymerizes to form a dynamic ring structure in a strictly GTP-dependent manner. Interacts directly with several other division proteins.</text>
</comment>
<evidence type="ECO:0000259" key="6">
    <source>
        <dbReference type="SMART" id="SM00864"/>
    </source>
</evidence>
<evidence type="ECO:0000313" key="9">
    <source>
        <dbReference type="Proteomes" id="UP000243679"/>
    </source>
</evidence>
<feature type="binding site" evidence="4">
    <location>
        <position position="143"/>
    </location>
    <ligand>
        <name>GTP</name>
        <dbReference type="ChEBI" id="CHEBI:37565"/>
    </ligand>
</feature>
<dbReference type="InterPro" id="IPR018316">
    <property type="entry name" value="Tubulin/FtsZ_2-layer-sand-dom"/>
</dbReference>
<dbReference type="GO" id="GO:0032153">
    <property type="term" value="C:cell division site"/>
    <property type="evidence" value="ECO:0007669"/>
    <property type="project" value="UniProtKB-UniRule"/>
</dbReference>
<proteinExistence type="inferred from homology"/>
<reference evidence="8 9" key="1">
    <citation type="journal article" date="2017" name="ISME J.">
        <title>An acid-tolerant ammonia-oxidizing ?-proteobacterium from soil.</title>
        <authorList>
            <person name="Hayatsu M."/>
            <person name="Tago K."/>
            <person name="Uchiyama I."/>
            <person name="Toyoda A."/>
            <person name="Wang Y."/>
            <person name="Shimomura Y."/>
            <person name="Okubo T."/>
            <person name="Kurisu F."/>
            <person name="Hirono Y."/>
            <person name="Nonaka K."/>
            <person name="Akiyama H."/>
            <person name="Itoh T."/>
            <person name="Takami H."/>
        </authorList>
    </citation>
    <scope>NUCLEOTIDE SEQUENCE [LARGE SCALE GENOMIC DNA]</scope>
    <source>
        <strain evidence="8 9">TAO100</strain>
    </source>
</reference>
<keyword evidence="4 8" id="KW-0132">Cell division</keyword>
<dbReference type="InterPro" id="IPR024757">
    <property type="entry name" value="FtsZ_C"/>
</dbReference>
<dbReference type="KEGG" id="ntt:TAO_0232"/>
<keyword evidence="4" id="KW-0131">Cell cycle</keyword>
<comment type="function">
    <text evidence="4">Essential cell division protein that forms a contractile ring structure (Z ring) at the future cell division site. The regulation of the ring assembly controls the timing and the location of cell division. One of the functions of the FtsZ ring is to recruit other cell division proteins to the septum to produce a new cell wall between the dividing cells. Binds GTP and shows GTPase activity.</text>
</comment>
<dbReference type="EMBL" id="AP014836">
    <property type="protein sequence ID" value="BAW79602.1"/>
    <property type="molecule type" value="Genomic_DNA"/>
</dbReference>
<dbReference type="PANTHER" id="PTHR30314">
    <property type="entry name" value="CELL DIVISION PROTEIN FTSZ-RELATED"/>
    <property type="match status" value="1"/>
</dbReference>
<dbReference type="SUPFAM" id="SSF55307">
    <property type="entry name" value="Tubulin C-terminal domain-like"/>
    <property type="match status" value="1"/>
</dbReference>
<keyword evidence="4" id="KW-0717">Septation</keyword>
<feature type="binding site" evidence="4">
    <location>
        <begin position="21"/>
        <end position="25"/>
    </location>
    <ligand>
        <name>GTP</name>
        <dbReference type="ChEBI" id="CHEBI:37565"/>
    </ligand>
</feature>
<feature type="binding site" evidence="4">
    <location>
        <begin position="108"/>
        <end position="110"/>
    </location>
    <ligand>
        <name>GTP</name>
        <dbReference type="ChEBI" id="CHEBI:37565"/>
    </ligand>
</feature>
<dbReference type="SUPFAM" id="SSF52490">
    <property type="entry name" value="Tubulin nucleotide-binding domain-like"/>
    <property type="match status" value="1"/>
</dbReference>
<dbReference type="Pfam" id="PF00091">
    <property type="entry name" value="Tubulin"/>
    <property type="match status" value="1"/>
</dbReference>
<dbReference type="FunFam" id="3.40.50.1440:FF:000001">
    <property type="entry name" value="Cell division protein FtsZ"/>
    <property type="match status" value="1"/>
</dbReference>
<keyword evidence="3 4" id="KW-0342">GTP-binding</keyword>
<dbReference type="GO" id="GO:0000917">
    <property type="term" value="P:division septum assembly"/>
    <property type="evidence" value="ECO:0007669"/>
    <property type="project" value="UniProtKB-KW"/>
</dbReference>
<dbReference type="OrthoDB" id="9813375at2"/>
<evidence type="ECO:0000259" key="7">
    <source>
        <dbReference type="SMART" id="SM00865"/>
    </source>
</evidence>
<dbReference type="Pfam" id="PF12327">
    <property type="entry name" value="FtsZ_C"/>
    <property type="match status" value="1"/>
</dbReference>
<dbReference type="GO" id="GO:0003924">
    <property type="term" value="F:GTPase activity"/>
    <property type="evidence" value="ECO:0007669"/>
    <property type="project" value="UniProtKB-UniRule"/>
</dbReference>
<dbReference type="PROSITE" id="PS01134">
    <property type="entry name" value="FTSZ_1"/>
    <property type="match status" value="1"/>
</dbReference>